<accession>A0A941B654</accession>
<name>A0A941B654_9ACTN</name>
<proteinExistence type="predicted"/>
<dbReference type="EMBL" id="JAGPYQ010000001">
    <property type="protein sequence ID" value="MBQ0848966.1"/>
    <property type="molecule type" value="Genomic_DNA"/>
</dbReference>
<gene>
    <name evidence="2" type="ORF">J8N05_12190</name>
</gene>
<comment type="caution">
    <text evidence="2">The sequence shown here is derived from an EMBL/GenBank/DDBJ whole genome shotgun (WGS) entry which is preliminary data.</text>
</comment>
<sequence length="64" mass="6673">MPESDFIKSSHSSSGGECVEVALNAPHTVAVRDSKAPDGPIVHLSPTAWAEFTAAGALDGLRQR</sequence>
<reference evidence="2 3" key="1">
    <citation type="submission" date="2021-04" db="EMBL/GenBank/DDBJ databases">
        <authorList>
            <person name="Tang X."/>
            <person name="Zhou X."/>
            <person name="Chen X."/>
            <person name="Cernava T."/>
            <person name="Zhang C."/>
        </authorList>
    </citation>
    <scope>NUCLEOTIDE SEQUENCE [LARGE SCALE GENOMIC DNA]</scope>
    <source>
        <strain evidence="2 3">BH-SS-21</strain>
    </source>
</reference>
<evidence type="ECO:0000259" key="1">
    <source>
        <dbReference type="Pfam" id="PF04149"/>
    </source>
</evidence>
<dbReference type="Proteomes" id="UP000677413">
    <property type="component" value="Unassembled WGS sequence"/>
</dbReference>
<dbReference type="AlphaFoldDB" id="A0A941B654"/>
<evidence type="ECO:0000313" key="3">
    <source>
        <dbReference type="Proteomes" id="UP000677413"/>
    </source>
</evidence>
<dbReference type="InterPro" id="IPR007278">
    <property type="entry name" value="DUF397"/>
</dbReference>
<organism evidence="2 3">
    <name type="scientific">Streptomyces liliiviolaceus</name>
    <dbReference type="NCBI Taxonomy" id="2823109"/>
    <lineage>
        <taxon>Bacteria</taxon>
        <taxon>Bacillati</taxon>
        <taxon>Actinomycetota</taxon>
        <taxon>Actinomycetes</taxon>
        <taxon>Kitasatosporales</taxon>
        <taxon>Streptomycetaceae</taxon>
        <taxon>Streptomyces</taxon>
    </lineage>
</organism>
<keyword evidence="3" id="KW-1185">Reference proteome</keyword>
<feature type="domain" description="DUF397" evidence="1">
    <location>
        <begin position="6"/>
        <end position="55"/>
    </location>
</feature>
<evidence type="ECO:0000313" key="2">
    <source>
        <dbReference type="EMBL" id="MBQ0848966.1"/>
    </source>
</evidence>
<dbReference type="Pfam" id="PF04149">
    <property type="entry name" value="DUF397"/>
    <property type="match status" value="1"/>
</dbReference>
<dbReference type="RefSeq" id="WP_210882530.1">
    <property type="nucleotide sequence ID" value="NZ_JAGPYQ010000001.1"/>
</dbReference>
<protein>
    <submittedName>
        <fullName evidence="2">DUF397 domain-containing protein</fullName>
    </submittedName>
</protein>